<feature type="domain" description="Ig-like" evidence="3">
    <location>
        <begin position="129"/>
        <end position="233"/>
    </location>
</feature>
<sequence length="349" mass="39384">MYISDNILASSSVQPEVTVLPVTSHLRVGEDFSSVCYLPGVTILDLVNCHDLEWYRNDTPISFMSSMKPGFNDSRYSVFLNTSKDRPDNLTSTLIIKGVKVSDSGKFVCKVGQKKAAVSLSVIATSKQPNVFVNPKKPIFDIGDTFVVRCNFPGITTIDMVSFYPVQWFKDGHQISFLSSMDESQDNDRIGVAIDVHHANNLSSILTIKNLTFTDEGMYTCRVKNKNDSSTLRIYNGVKQQSSEGDLQVLIVNDEENKDDFLSFKAAKPLHIIFLEGHSVELHCRIFDTPHLRNAEWYKDGRMVTSMMTSIAENLKSSNVKVSMSRERNELVYDLEIKSLVNFFKSRMN</sequence>
<name>A0AA89BL48_PINIB</name>
<evidence type="ECO:0000256" key="1">
    <source>
        <dbReference type="ARBA" id="ARBA00022729"/>
    </source>
</evidence>
<dbReference type="CDD" id="cd00096">
    <property type="entry name" value="Ig"/>
    <property type="match status" value="1"/>
</dbReference>
<dbReference type="Gene3D" id="2.60.40.10">
    <property type="entry name" value="Immunoglobulins"/>
    <property type="match status" value="2"/>
</dbReference>
<dbReference type="PROSITE" id="PS50835">
    <property type="entry name" value="IG_LIKE"/>
    <property type="match status" value="2"/>
</dbReference>
<dbReference type="GO" id="GO:0007156">
    <property type="term" value="P:homophilic cell adhesion via plasma membrane adhesion molecules"/>
    <property type="evidence" value="ECO:0007669"/>
    <property type="project" value="TreeGrafter"/>
</dbReference>
<proteinExistence type="predicted"/>
<dbReference type="InterPro" id="IPR013783">
    <property type="entry name" value="Ig-like_fold"/>
</dbReference>
<feature type="domain" description="Ig-like" evidence="3">
    <location>
        <begin position="15"/>
        <end position="119"/>
    </location>
</feature>
<evidence type="ECO:0000259" key="3">
    <source>
        <dbReference type="PROSITE" id="PS50835"/>
    </source>
</evidence>
<accession>A0AA89BL48</accession>
<evidence type="ECO:0000256" key="2">
    <source>
        <dbReference type="ARBA" id="ARBA00023157"/>
    </source>
</evidence>
<keyword evidence="5" id="KW-1185">Reference proteome</keyword>
<dbReference type="SUPFAM" id="SSF48726">
    <property type="entry name" value="Immunoglobulin"/>
    <property type="match status" value="3"/>
</dbReference>
<dbReference type="SMART" id="SM00409">
    <property type="entry name" value="IG"/>
    <property type="match status" value="2"/>
</dbReference>
<dbReference type="InterPro" id="IPR050958">
    <property type="entry name" value="Cell_Adh-Cytoskel_Orgn"/>
</dbReference>
<comment type="caution">
    <text evidence="4">The sequence shown here is derived from an EMBL/GenBank/DDBJ whole genome shotgun (WGS) entry which is preliminary data.</text>
</comment>
<dbReference type="EMBL" id="VSWD01000013">
    <property type="protein sequence ID" value="KAK3085087.1"/>
    <property type="molecule type" value="Genomic_DNA"/>
</dbReference>
<keyword evidence="2" id="KW-1015">Disulfide bond</keyword>
<dbReference type="Proteomes" id="UP001186944">
    <property type="component" value="Unassembled WGS sequence"/>
</dbReference>
<dbReference type="InterPro" id="IPR007110">
    <property type="entry name" value="Ig-like_dom"/>
</dbReference>
<evidence type="ECO:0000313" key="5">
    <source>
        <dbReference type="Proteomes" id="UP001186944"/>
    </source>
</evidence>
<dbReference type="PANTHER" id="PTHR45080">
    <property type="entry name" value="CONTACTIN 5"/>
    <property type="match status" value="1"/>
</dbReference>
<dbReference type="InterPro" id="IPR036179">
    <property type="entry name" value="Ig-like_dom_sf"/>
</dbReference>
<evidence type="ECO:0000313" key="4">
    <source>
        <dbReference type="EMBL" id="KAK3085087.1"/>
    </source>
</evidence>
<dbReference type="GO" id="GO:0005886">
    <property type="term" value="C:plasma membrane"/>
    <property type="evidence" value="ECO:0007669"/>
    <property type="project" value="TreeGrafter"/>
</dbReference>
<dbReference type="InterPro" id="IPR003599">
    <property type="entry name" value="Ig_sub"/>
</dbReference>
<dbReference type="SMART" id="SM00408">
    <property type="entry name" value="IGc2"/>
    <property type="match status" value="2"/>
</dbReference>
<gene>
    <name evidence="4" type="ORF">FSP39_024053</name>
</gene>
<dbReference type="InterPro" id="IPR003598">
    <property type="entry name" value="Ig_sub2"/>
</dbReference>
<dbReference type="PANTHER" id="PTHR45080:SF8">
    <property type="entry name" value="IG-LIKE DOMAIN-CONTAINING PROTEIN"/>
    <property type="match status" value="1"/>
</dbReference>
<dbReference type="Pfam" id="PF13927">
    <property type="entry name" value="Ig_3"/>
    <property type="match status" value="1"/>
</dbReference>
<protein>
    <recommendedName>
        <fullName evidence="3">Ig-like domain-containing protein</fullName>
    </recommendedName>
</protein>
<reference evidence="4" key="1">
    <citation type="submission" date="2019-08" db="EMBL/GenBank/DDBJ databases">
        <title>The improved chromosome-level genome for the pearl oyster Pinctada fucata martensii using PacBio sequencing and Hi-C.</title>
        <authorList>
            <person name="Zheng Z."/>
        </authorList>
    </citation>
    <scope>NUCLEOTIDE SEQUENCE</scope>
    <source>
        <strain evidence="4">ZZ-2019</strain>
        <tissue evidence="4">Adductor muscle</tissue>
    </source>
</reference>
<keyword evidence="1" id="KW-0732">Signal</keyword>
<organism evidence="4 5">
    <name type="scientific">Pinctada imbricata</name>
    <name type="common">Atlantic pearl-oyster</name>
    <name type="synonym">Pinctada martensii</name>
    <dbReference type="NCBI Taxonomy" id="66713"/>
    <lineage>
        <taxon>Eukaryota</taxon>
        <taxon>Metazoa</taxon>
        <taxon>Spiralia</taxon>
        <taxon>Lophotrochozoa</taxon>
        <taxon>Mollusca</taxon>
        <taxon>Bivalvia</taxon>
        <taxon>Autobranchia</taxon>
        <taxon>Pteriomorphia</taxon>
        <taxon>Pterioida</taxon>
        <taxon>Pterioidea</taxon>
        <taxon>Pteriidae</taxon>
        <taxon>Pinctada</taxon>
    </lineage>
</organism>
<dbReference type="AlphaFoldDB" id="A0AA89BL48"/>